<protein>
    <submittedName>
        <fullName evidence="1">DUF1800 family protein</fullName>
    </submittedName>
</protein>
<accession>A0ABW4QNU2</accession>
<dbReference type="InterPro" id="IPR014917">
    <property type="entry name" value="DUF1800"/>
</dbReference>
<proteinExistence type="predicted"/>
<name>A0ABW4QNU2_9BACT</name>
<reference evidence="2" key="1">
    <citation type="journal article" date="2019" name="Int. J. Syst. Evol. Microbiol.">
        <title>The Global Catalogue of Microorganisms (GCM) 10K type strain sequencing project: providing services to taxonomists for standard genome sequencing and annotation.</title>
        <authorList>
            <consortium name="The Broad Institute Genomics Platform"/>
            <consortium name="The Broad Institute Genome Sequencing Center for Infectious Disease"/>
            <person name="Wu L."/>
            <person name="Ma J."/>
        </authorList>
    </citation>
    <scope>NUCLEOTIDE SEQUENCE [LARGE SCALE GENOMIC DNA]</scope>
    <source>
        <strain evidence="2">CGMCC 1.15795</strain>
    </source>
</reference>
<organism evidence="1 2">
    <name type="scientific">Hymenobacter bucti</name>
    <dbReference type="NCBI Taxonomy" id="1844114"/>
    <lineage>
        <taxon>Bacteria</taxon>
        <taxon>Pseudomonadati</taxon>
        <taxon>Bacteroidota</taxon>
        <taxon>Cytophagia</taxon>
        <taxon>Cytophagales</taxon>
        <taxon>Hymenobacteraceae</taxon>
        <taxon>Hymenobacter</taxon>
    </lineage>
</organism>
<gene>
    <name evidence="1" type="ORF">ACFSDX_02250</name>
</gene>
<dbReference type="RefSeq" id="WP_382311575.1">
    <property type="nucleotide sequence ID" value="NZ_JBHUFD010000001.1"/>
</dbReference>
<dbReference type="Proteomes" id="UP001597197">
    <property type="component" value="Unassembled WGS sequence"/>
</dbReference>
<sequence>MATPLILPGMNSQQQLQHLYWRAGFGPRPADIAAGLSPAKALRQLVREAEPCVPIEGPALHYADPLGAVMAVPPAAPAPAAAPLADAPALLSPRTAALPAGRLAAPVLRRRDLTPEQRKQQNAGIREAFVAMSTAWMARMATGPGQLREKMALFWHGHFACRTRRPDDSLALLNTIRAHALGRFSDLLLAVSREPAMLQFLNNQQNRKEHPNENFAREVMELFTLGRGHYTEADVKEAARAFTGWSYDGQSNFVFRERQHDAGPKTFLGHSGNLGGEDVLTIILQQPAVATFLVTKLYRFFVNDVPQPAHIEPLAAAFRRSNYDITDLAERLFSADWFYDAANVGVRIKSPVELIAGLRRTLGVQIDNAQPLLGYQKALGQTLFMPPNVAGWPGGRSWIDSSSLLLRLQLPAILFKNAEFAVRLKDDENDITPQTTGQERTVRNTVGAHLPLAALQQLLGSASAAEQPQQLARCLLQAPIRPENLALVQQAAAKAATPEEQLRTMLISLLSLPEYQLS</sequence>
<dbReference type="EMBL" id="JBHUFD010000001">
    <property type="protein sequence ID" value="MFD1871231.1"/>
    <property type="molecule type" value="Genomic_DNA"/>
</dbReference>
<comment type="caution">
    <text evidence="1">The sequence shown here is derived from an EMBL/GenBank/DDBJ whole genome shotgun (WGS) entry which is preliminary data.</text>
</comment>
<dbReference type="Pfam" id="PF08811">
    <property type="entry name" value="DUF1800"/>
    <property type="match status" value="1"/>
</dbReference>
<evidence type="ECO:0000313" key="1">
    <source>
        <dbReference type="EMBL" id="MFD1871231.1"/>
    </source>
</evidence>
<keyword evidence="2" id="KW-1185">Reference proteome</keyword>
<evidence type="ECO:0000313" key="2">
    <source>
        <dbReference type="Proteomes" id="UP001597197"/>
    </source>
</evidence>